<dbReference type="PANTHER" id="PTHR18868:SF51">
    <property type="entry name" value="PROTEASE DO-LIKE 14"/>
    <property type="match status" value="1"/>
</dbReference>
<sequence>MVSGVNSRKGSFEHIEKCCPLASFNGESKFFECTGFFIDNADKCPTILTSASLVRIPDGTDKIFEDLRDCGALPNNQCIEGKLERDSFNYNVALVSVKNYNVDSPASLKHETRPEIDYSISVCRRFESGVLMAVSGNRTWWSGRLRCKDICYTTCKITKVGIGGPLVDVNGNFVGMNYYDPKMGTSFLRCDHLCGILNYFKTKE</sequence>
<organism evidence="1 2">
    <name type="scientific">Digitaria exilis</name>
    <dbReference type="NCBI Taxonomy" id="1010633"/>
    <lineage>
        <taxon>Eukaryota</taxon>
        <taxon>Viridiplantae</taxon>
        <taxon>Streptophyta</taxon>
        <taxon>Embryophyta</taxon>
        <taxon>Tracheophyta</taxon>
        <taxon>Spermatophyta</taxon>
        <taxon>Magnoliopsida</taxon>
        <taxon>Liliopsida</taxon>
        <taxon>Poales</taxon>
        <taxon>Poaceae</taxon>
        <taxon>PACMAD clade</taxon>
        <taxon>Panicoideae</taxon>
        <taxon>Panicodae</taxon>
        <taxon>Paniceae</taxon>
        <taxon>Anthephorinae</taxon>
        <taxon>Digitaria</taxon>
    </lineage>
</organism>
<evidence type="ECO:0000313" key="2">
    <source>
        <dbReference type="Proteomes" id="UP000636709"/>
    </source>
</evidence>
<proteinExistence type="predicted"/>
<dbReference type="Pfam" id="PF13365">
    <property type="entry name" value="Trypsin_2"/>
    <property type="match status" value="1"/>
</dbReference>
<reference evidence="1" key="1">
    <citation type="submission" date="2020-07" db="EMBL/GenBank/DDBJ databases">
        <title>Genome sequence and genetic diversity analysis of an under-domesticated orphan crop, white fonio (Digitaria exilis).</title>
        <authorList>
            <person name="Bennetzen J.L."/>
            <person name="Chen S."/>
            <person name="Ma X."/>
            <person name="Wang X."/>
            <person name="Yssel A.E.J."/>
            <person name="Chaluvadi S.R."/>
            <person name="Johnson M."/>
            <person name="Gangashetty P."/>
            <person name="Hamidou F."/>
            <person name="Sanogo M.D."/>
            <person name="Zwaenepoel A."/>
            <person name="Wallace J."/>
            <person name="Van De Peer Y."/>
            <person name="Van Deynze A."/>
        </authorList>
    </citation>
    <scope>NUCLEOTIDE SEQUENCE</scope>
    <source>
        <tissue evidence="1">Leaves</tissue>
    </source>
</reference>
<dbReference type="OrthoDB" id="681969at2759"/>
<dbReference type="EMBL" id="JACEFO010001795">
    <property type="protein sequence ID" value="KAF8702033.1"/>
    <property type="molecule type" value="Genomic_DNA"/>
</dbReference>
<comment type="caution">
    <text evidence="1">The sequence shown here is derived from an EMBL/GenBank/DDBJ whole genome shotgun (WGS) entry which is preliminary data.</text>
</comment>
<dbReference type="SUPFAM" id="SSF50494">
    <property type="entry name" value="Trypsin-like serine proteases"/>
    <property type="match status" value="1"/>
</dbReference>
<dbReference type="PANTHER" id="PTHR18868">
    <property type="entry name" value="OS07G0665300 PROTEIN-RELATED"/>
    <property type="match status" value="1"/>
</dbReference>
<dbReference type="Proteomes" id="UP000636709">
    <property type="component" value="Unassembled WGS sequence"/>
</dbReference>
<gene>
    <name evidence="1" type="ORF">HU200_033374</name>
</gene>
<name>A0A835EPW2_9POAL</name>
<keyword evidence="2" id="KW-1185">Reference proteome</keyword>
<accession>A0A835EPW2</accession>
<dbReference type="AlphaFoldDB" id="A0A835EPW2"/>
<dbReference type="InterPro" id="IPR009003">
    <property type="entry name" value="Peptidase_S1_PA"/>
</dbReference>
<evidence type="ECO:0000313" key="1">
    <source>
        <dbReference type="EMBL" id="KAF8702033.1"/>
    </source>
</evidence>
<protein>
    <submittedName>
        <fullName evidence="1">Uncharacterized protein</fullName>
    </submittedName>
</protein>